<protein>
    <recommendedName>
        <fullName evidence="3">Transposase IS200-like domain-containing protein</fullName>
    </recommendedName>
</protein>
<dbReference type="PANTHER" id="PTHR36966">
    <property type="entry name" value="REP-ASSOCIATED TYROSINE TRANSPOSASE"/>
    <property type="match status" value="1"/>
</dbReference>
<evidence type="ECO:0000313" key="1">
    <source>
        <dbReference type="EMBL" id="MEK0189319.1"/>
    </source>
</evidence>
<dbReference type="RefSeq" id="WP_340542520.1">
    <property type="nucleotide sequence ID" value="NZ_JBBLXS010001130.1"/>
</dbReference>
<organism evidence="1 2">
    <name type="scientific">Microcoleus anatoxicus PTRS2</name>
    <dbReference type="NCBI Taxonomy" id="2705321"/>
    <lineage>
        <taxon>Bacteria</taxon>
        <taxon>Bacillati</taxon>
        <taxon>Cyanobacteriota</taxon>
        <taxon>Cyanophyceae</taxon>
        <taxon>Oscillatoriophycideae</taxon>
        <taxon>Oscillatoriales</taxon>
        <taxon>Microcoleaceae</taxon>
        <taxon>Microcoleus</taxon>
        <taxon>Microcoleus anatoxicus</taxon>
    </lineage>
</organism>
<name>A0ABU8YY01_9CYAN</name>
<reference evidence="1 2" key="1">
    <citation type="journal article" date="2020" name="Harmful Algae">
        <title>Molecular and morphological characterization of a novel dihydroanatoxin-a producing Microcoleus species (cyanobacteria) from the Russian River, California, USA.</title>
        <authorList>
            <person name="Conklin K.Y."/>
            <person name="Stancheva R."/>
            <person name="Otten T.G."/>
            <person name="Fadness R."/>
            <person name="Boyer G.L."/>
            <person name="Read B."/>
            <person name="Zhang X."/>
            <person name="Sheath R.G."/>
        </authorList>
    </citation>
    <scope>NUCLEOTIDE SEQUENCE [LARGE SCALE GENOMIC DNA]</scope>
    <source>
        <strain evidence="1 2">PTRS2</strain>
    </source>
</reference>
<dbReference type="PANTHER" id="PTHR36966:SF1">
    <property type="entry name" value="REP-ASSOCIATED TYROSINE TRANSPOSASE"/>
    <property type="match status" value="1"/>
</dbReference>
<dbReference type="InterPro" id="IPR036515">
    <property type="entry name" value="Transposase_17_sf"/>
</dbReference>
<feature type="non-terminal residue" evidence="1">
    <location>
        <position position="130"/>
    </location>
</feature>
<dbReference type="EMBL" id="JBBLXS010001130">
    <property type="protein sequence ID" value="MEK0189319.1"/>
    <property type="molecule type" value="Genomic_DNA"/>
</dbReference>
<dbReference type="Proteomes" id="UP001384579">
    <property type="component" value="Unassembled WGS sequence"/>
</dbReference>
<keyword evidence="2" id="KW-1185">Reference proteome</keyword>
<sequence length="130" mass="14614">MKYDAAKHHRRSIRLKGYDYSQAGAYFVTICIKDGLHTLGEIRNSQIYLSEPGLMVQTVWNDLPLHYPGVEVDASVLMPDHFHGIIVLIPDDISGAIPKKPMTLPDVVQRFKSLTTAKYRHGVANLGWTP</sequence>
<proteinExistence type="predicted"/>
<accession>A0ABU8YY01</accession>
<evidence type="ECO:0008006" key="3">
    <source>
        <dbReference type="Google" id="ProtNLM"/>
    </source>
</evidence>
<dbReference type="SUPFAM" id="SSF143422">
    <property type="entry name" value="Transposase IS200-like"/>
    <property type="match status" value="1"/>
</dbReference>
<evidence type="ECO:0000313" key="2">
    <source>
        <dbReference type="Proteomes" id="UP001384579"/>
    </source>
</evidence>
<gene>
    <name evidence="1" type="ORF">WMG39_31405</name>
</gene>
<comment type="caution">
    <text evidence="1">The sequence shown here is derived from an EMBL/GenBank/DDBJ whole genome shotgun (WGS) entry which is preliminary data.</text>
</comment>
<dbReference type="Gene3D" id="3.30.70.1290">
    <property type="entry name" value="Transposase IS200-like"/>
    <property type="match status" value="1"/>
</dbReference>
<dbReference type="InterPro" id="IPR052715">
    <property type="entry name" value="RAYT_transposase"/>
</dbReference>